<evidence type="ECO:0000313" key="2">
    <source>
        <dbReference type="Proteomes" id="UP000218231"/>
    </source>
</evidence>
<protein>
    <submittedName>
        <fullName evidence="1">Uncharacterized protein</fullName>
    </submittedName>
</protein>
<sequence length="96" mass="10784">MGSSETPPSQKFLCAVTALHEQILYLTSSSRSARIQNHEHESVKCVSTSQKRHVFRDELKGWRIHSGQEEDDAALLGHSAEPSGRRREVAPINYIV</sequence>
<dbReference type="EMBL" id="LIAE01006533">
    <property type="protein sequence ID" value="PAV88127.1"/>
    <property type="molecule type" value="Genomic_DNA"/>
</dbReference>
<comment type="caution">
    <text evidence="1">The sequence shown here is derived from an EMBL/GenBank/DDBJ whole genome shotgun (WGS) entry which is preliminary data.</text>
</comment>
<accession>A0A2A2LQ80</accession>
<evidence type="ECO:0000313" key="1">
    <source>
        <dbReference type="EMBL" id="PAV88127.1"/>
    </source>
</evidence>
<gene>
    <name evidence="1" type="ORF">WR25_17740</name>
</gene>
<proteinExistence type="predicted"/>
<name>A0A2A2LQ80_9BILA</name>
<dbReference type="AlphaFoldDB" id="A0A2A2LQ80"/>
<organism evidence="1 2">
    <name type="scientific">Diploscapter pachys</name>
    <dbReference type="NCBI Taxonomy" id="2018661"/>
    <lineage>
        <taxon>Eukaryota</taxon>
        <taxon>Metazoa</taxon>
        <taxon>Ecdysozoa</taxon>
        <taxon>Nematoda</taxon>
        <taxon>Chromadorea</taxon>
        <taxon>Rhabditida</taxon>
        <taxon>Rhabditina</taxon>
        <taxon>Rhabditomorpha</taxon>
        <taxon>Rhabditoidea</taxon>
        <taxon>Rhabditidae</taxon>
        <taxon>Diploscapter</taxon>
    </lineage>
</organism>
<keyword evidence="2" id="KW-1185">Reference proteome</keyword>
<reference evidence="1 2" key="1">
    <citation type="journal article" date="2017" name="Curr. Biol.">
        <title>Genome architecture and evolution of a unichromosomal asexual nematode.</title>
        <authorList>
            <person name="Fradin H."/>
            <person name="Zegar C."/>
            <person name="Gutwein M."/>
            <person name="Lucas J."/>
            <person name="Kovtun M."/>
            <person name="Corcoran D."/>
            <person name="Baugh L.R."/>
            <person name="Kiontke K."/>
            <person name="Gunsalus K."/>
            <person name="Fitch D.H."/>
            <person name="Piano F."/>
        </authorList>
    </citation>
    <scope>NUCLEOTIDE SEQUENCE [LARGE SCALE GENOMIC DNA]</scope>
    <source>
        <strain evidence="1">PF1309</strain>
    </source>
</reference>
<dbReference type="Proteomes" id="UP000218231">
    <property type="component" value="Unassembled WGS sequence"/>
</dbReference>